<comment type="pathway">
    <text evidence="7">Protein modification; lipoprotein biosynthesis (diacylglyceryl transfer).</text>
</comment>
<keyword evidence="8" id="KW-0328">Glycosyltransferase</keyword>
<dbReference type="NCBIfam" id="TIGR00544">
    <property type="entry name" value="lgt"/>
    <property type="match status" value="1"/>
</dbReference>
<dbReference type="EMBL" id="LN907858">
    <property type="protein sequence ID" value="CUU39358.1"/>
    <property type="molecule type" value="Genomic_DNA"/>
</dbReference>
<dbReference type="GeneID" id="78150777"/>
<comment type="similarity">
    <text evidence="1 7">Belongs to the Lgt family.</text>
</comment>
<comment type="function">
    <text evidence="7">Catalyzes the transfer of the diacylglyceryl group from phosphatidylglycerol to the sulfhydryl group of the N-terminal cysteine of a prolipoprotein, the first step in the formation of mature lipoproteins.</text>
</comment>
<dbReference type="PANTHER" id="PTHR30589:SF0">
    <property type="entry name" value="PHOSPHATIDYLGLYCEROL--PROLIPOPROTEIN DIACYLGLYCERYL TRANSFERASE"/>
    <property type="match status" value="1"/>
</dbReference>
<dbReference type="UniPathway" id="UPA00664"/>
<evidence type="ECO:0000256" key="7">
    <source>
        <dbReference type="HAMAP-Rule" id="MF_01147"/>
    </source>
</evidence>
<dbReference type="OrthoDB" id="871140at2"/>
<dbReference type="KEGG" id="hty:BN2458_PEG0472"/>
<evidence type="ECO:0000256" key="5">
    <source>
        <dbReference type="ARBA" id="ARBA00022989"/>
    </source>
</evidence>
<keyword evidence="10" id="KW-1185">Reference proteome</keyword>
<evidence type="ECO:0000256" key="3">
    <source>
        <dbReference type="ARBA" id="ARBA00022679"/>
    </source>
</evidence>
<reference evidence="11" key="2">
    <citation type="submission" date="2015-11" db="EMBL/GenBank/DDBJ databases">
        <authorList>
            <person name="Anvar S.Y."/>
        </authorList>
    </citation>
    <scope>NUCLEOTIDE SEQUENCE [LARGE SCALE GENOMIC DNA]</scope>
</reference>
<accession>A0A099UEM6</accession>
<feature type="binding site" evidence="7">
    <location>
        <position position="157"/>
    </location>
    <ligand>
        <name>a 1,2-diacyl-sn-glycero-3-phospho-(1'-sn-glycerol)</name>
        <dbReference type="ChEBI" id="CHEBI:64716"/>
    </ligand>
</feature>
<keyword evidence="5 7" id="KW-1133">Transmembrane helix</keyword>
<reference evidence="9 10" key="1">
    <citation type="journal article" date="2014" name="Genome Announc.">
        <title>Draft genome sequences of eight enterohepatic helicobacter species isolated from both laboratory and wild rodents.</title>
        <authorList>
            <person name="Sheh A."/>
            <person name="Shen Z."/>
            <person name="Fox J.G."/>
        </authorList>
    </citation>
    <scope>NUCLEOTIDE SEQUENCE [LARGE SCALE GENOMIC DNA]</scope>
    <source>
        <strain evidence="9 10">MIT 98-6810</strain>
    </source>
</reference>
<dbReference type="EMBL" id="JRPF02000001">
    <property type="protein sequence ID" value="TLD79525.1"/>
    <property type="molecule type" value="Genomic_DNA"/>
</dbReference>
<dbReference type="PATRIC" id="fig|76936.10.peg.460"/>
<keyword evidence="4 7" id="KW-0812">Transmembrane</keyword>
<comment type="subcellular location">
    <subcellularLocation>
        <location evidence="7">Cell membrane</location>
        <topology evidence="7">Multi-pass membrane protein</topology>
    </subcellularLocation>
</comment>
<feature type="transmembrane region" description="Helical" evidence="7">
    <location>
        <begin position="192"/>
        <end position="210"/>
    </location>
</feature>
<evidence type="ECO:0000313" key="11">
    <source>
        <dbReference type="Proteomes" id="UP000064525"/>
    </source>
</evidence>
<dbReference type="STRING" id="76936.BN2458_PEG0472"/>
<comment type="catalytic activity">
    <reaction evidence="7">
        <text>L-cysteinyl-[prolipoprotein] + a 1,2-diacyl-sn-glycero-3-phospho-(1'-sn-glycerol) = an S-1,2-diacyl-sn-glyceryl-L-cysteinyl-[prolipoprotein] + sn-glycerol 1-phosphate + H(+)</text>
        <dbReference type="Rhea" id="RHEA:56712"/>
        <dbReference type="Rhea" id="RHEA-COMP:14679"/>
        <dbReference type="Rhea" id="RHEA-COMP:14680"/>
        <dbReference type="ChEBI" id="CHEBI:15378"/>
        <dbReference type="ChEBI" id="CHEBI:29950"/>
        <dbReference type="ChEBI" id="CHEBI:57685"/>
        <dbReference type="ChEBI" id="CHEBI:64716"/>
        <dbReference type="ChEBI" id="CHEBI:140658"/>
        <dbReference type="EC" id="2.5.1.145"/>
    </reaction>
</comment>
<dbReference type="EC" id="2.5.1.145" evidence="7"/>
<dbReference type="AlphaFoldDB" id="A0A099UEM6"/>
<dbReference type="Pfam" id="PF01790">
    <property type="entry name" value="LGT"/>
    <property type="match status" value="1"/>
</dbReference>
<sequence length="300" mass="34505">MEQYSVWNRIYEYINPIAFDFFGINVHWYGIMYVSAMLVALGVAKLFVKYNNARFPITQEQLDSFFIWVEIGVILGGRVGYVLVYSPQRWEYLMQPWQMFNPYMNGVFVGISGFSYHGAVLGFVIAAFLFCYFKKQSFLTFMDLSAISIPLGYVLGRIGNFFNHELYGRVVESDSQSIGILVNGELRYPSQLFEAFSEGVLVFIALLVVLRFTKRRGILFVSYGIFYALARFSCEYFREADSQMGYYAFGLSMGQILSFVMLIVSIVFFVVIMKKPLEASLHSGLESRKTKAQNKQRNSK</sequence>
<evidence type="ECO:0000313" key="9">
    <source>
        <dbReference type="EMBL" id="TLD79525.1"/>
    </source>
</evidence>
<evidence type="ECO:0000256" key="2">
    <source>
        <dbReference type="ARBA" id="ARBA00022475"/>
    </source>
</evidence>
<evidence type="ECO:0000256" key="6">
    <source>
        <dbReference type="ARBA" id="ARBA00023136"/>
    </source>
</evidence>
<dbReference type="Proteomes" id="UP000064525">
    <property type="component" value="Chromosome I"/>
</dbReference>
<organism evidence="8 11">
    <name type="scientific">Helicobacter typhlonius</name>
    <dbReference type="NCBI Taxonomy" id="76936"/>
    <lineage>
        <taxon>Bacteria</taxon>
        <taxon>Pseudomonadati</taxon>
        <taxon>Campylobacterota</taxon>
        <taxon>Epsilonproteobacteria</taxon>
        <taxon>Campylobacterales</taxon>
        <taxon>Helicobacteraceae</taxon>
        <taxon>Helicobacter</taxon>
    </lineage>
</organism>
<proteinExistence type="inferred from homology"/>
<keyword evidence="2 7" id="KW-1003">Cell membrane</keyword>
<evidence type="ECO:0000313" key="10">
    <source>
        <dbReference type="Proteomes" id="UP000029925"/>
    </source>
</evidence>
<dbReference type="GO" id="GO:0008961">
    <property type="term" value="F:phosphatidylglycerol-prolipoprotein diacylglyceryl transferase activity"/>
    <property type="evidence" value="ECO:0007669"/>
    <property type="project" value="UniProtKB-UniRule"/>
</dbReference>
<reference evidence="8" key="3">
    <citation type="submission" date="2015-11" db="EMBL/GenBank/DDBJ databases">
        <authorList>
            <person name="Zhang Y."/>
            <person name="Guo Z."/>
        </authorList>
    </citation>
    <scope>NUCLEOTIDE SEQUENCE</scope>
    <source>
        <strain evidence="8">1</strain>
    </source>
</reference>
<feature type="transmembrane region" description="Helical" evidence="7">
    <location>
        <begin position="26"/>
        <end position="44"/>
    </location>
</feature>
<dbReference type="RefSeq" id="WP_034343460.1">
    <property type="nucleotide sequence ID" value="NZ_CAOLUG010000007.1"/>
</dbReference>
<feature type="transmembrane region" description="Helical" evidence="7">
    <location>
        <begin position="217"/>
        <end position="234"/>
    </location>
</feature>
<gene>
    <name evidence="7" type="primary">lgt</name>
    <name evidence="8" type="ORF">BN2458_PEG0472</name>
    <name evidence="9" type="ORF">LS75_000870</name>
</gene>
<dbReference type="InterPro" id="IPR001640">
    <property type="entry name" value="Lgt"/>
</dbReference>
<evidence type="ECO:0000313" key="8">
    <source>
        <dbReference type="EMBL" id="CUU39358.1"/>
    </source>
</evidence>
<name>A0A099UEM6_9HELI</name>
<feature type="transmembrane region" description="Helical" evidence="7">
    <location>
        <begin position="246"/>
        <end position="272"/>
    </location>
</feature>
<feature type="transmembrane region" description="Helical" evidence="7">
    <location>
        <begin position="106"/>
        <end position="131"/>
    </location>
</feature>
<evidence type="ECO:0000256" key="1">
    <source>
        <dbReference type="ARBA" id="ARBA00007150"/>
    </source>
</evidence>
<dbReference type="GO" id="GO:0005886">
    <property type="term" value="C:plasma membrane"/>
    <property type="evidence" value="ECO:0007669"/>
    <property type="project" value="UniProtKB-SubCell"/>
</dbReference>
<keyword evidence="8" id="KW-0449">Lipoprotein</keyword>
<protein>
    <recommendedName>
        <fullName evidence="7">Phosphatidylglycerol--prolipoprotein diacylglyceryl transferase</fullName>
        <ecNumber evidence="7">2.5.1.145</ecNumber>
    </recommendedName>
</protein>
<dbReference type="PROSITE" id="PS01311">
    <property type="entry name" value="LGT"/>
    <property type="match status" value="1"/>
</dbReference>
<evidence type="ECO:0000256" key="4">
    <source>
        <dbReference type="ARBA" id="ARBA00022692"/>
    </source>
</evidence>
<feature type="transmembrane region" description="Helical" evidence="7">
    <location>
        <begin position="65"/>
        <end position="86"/>
    </location>
</feature>
<dbReference type="Proteomes" id="UP000029925">
    <property type="component" value="Unassembled WGS sequence"/>
</dbReference>
<dbReference type="GO" id="GO:0042158">
    <property type="term" value="P:lipoprotein biosynthetic process"/>
    <property type="evidence" value="ECO:0007669"/>
    <property type="project" value="UniProtKB-UniRule"/>
</dbReference>
<keyword evidence="3 7" id="KW-0808">Transferase</keyword>
<dbReference type="PANTHER" id="PTHR30589">
    <property type="entry name" value="PROLIPOPROTEIN DIACYLGLYCERYL TRANSFERASE"/>
    <property type="match status" value="1"/>
</dbReference>
<keyword evidence="6 7" id="KW-0472">Membrane</keyword>
<dbReference type="HAMAP" id="MF_01147">
    <property type="entry name" value="Lgt"/>
    <property type="match status" value="1"/>
</dbReference>